<dbReference type="OrthoDB" id="74314at2759"/>
<protein>
    <recommendedName>
        <fullName evidence="8">TECPR1-like DysF domain-containing protein</fullName>
    </recommendedName>
</protein>
<dbReference type="PANTHER" id="PTHR28304">
    <property type="entry name" value="PEROXISOMAL MEMBRANE PROTEIN PEX29"/>
    <property type="match status" value="1"/>
</dbReference>
<dbReference type="GO" id="GO:0032581">
    <property type="term" value="P:ER-dependent peroxisome organization"/>
    <property type="evidence" value="ECO:0007669"/>
    <property type="project" value="EnsemblFungi"/>
</dbReference>
<proteinExistence type="predicted"/>
<feature type="transmembrane region" description="Helical" evidence="7">
    <location>
        <begin position="97"/>
        <end position="117"/>
    </location>
</feature>
<dbReference type="Proteomes" id="UP000094112">
    <property type="component" value="Unassembled WGS sequence"/>
</dbReference>
<evidence type="ECO:0000313" key="9">
    <source>
        <dbReference type="EMBL" id="ODQ61573.1"/>
    </source>
</evidence>
<feature type="transmembrane region" description="Helical" evidence="7">
    <location>
        <begin position="222"/>
        <end position="239"/>
    </location>
</feature>
<evidence type="ECO:0000256" key="7">
    <source>
        <dbReference type="SAM" id="Phobius"/>
    </source>
</evidence>
<dbReference type="EMBL" id="KV454208">
    <property type="protein sequence ID" value="ODQ61573.1"/>
    <property type="molecule type" value="Genomic_DNA"/>
</dbReference>
<reference evidence="9 10" key="1">
    <citation type="journal article" date="2016" name="Proc. Natl. Acad. Sci. U.S.A.">
        <title>Comparative genomics of biotechnologically important yeasts.</title>
        <authorList>
            <person name="Riley R."/>
            <person name="Haridas S."/>
            <person name="Wolfe K.H."/>
            <person name="Lopes M.R."/>
            <person name="Hittinger C.T."/>
            <person name="Goeker M."/>
            <person name="Salamov A.A."/>
            <person name="Wisecaver J.H."/>
            <person name="Long T.M."/>
            <person name="Calvey C.H."/>
            <person name="Aerts A.L."/>
            <person name="Barry K.W."/>
            <person name="Choi C."/>
            <person name="Clum A."/>
            <person name="Coughlan A.Y."/>
            <person name="Deshpande S."/>
            <person name="Douglass A.P."/>
            <person name="Hanson S.J."/>
            <person name="Klenk H.-P."/>
            <person name="LaButti K.M."/>
            <person name="Lapidus A."/>
            <person name="Lindquist E.A."/>
            <person name="Lipzen A.M."/>
            <person name="Meier-Kolthoff J.P."/>
            <person name="Ohm R.A."/>
            <person name="Otillar R.P."/>
            <person name="Pangilinan J.L."/>
            <person name="Peng Y."/>
            <person name="Rokas A."/>
            <person name="Rosa C.A."/>
            <person name="Scheuner C."/>
            <person name="Sibirny A.A."/>
            <person name="Slot J.C."/>
            <person name="Stielow J.B."/>
            <person name="Sun H."/>
            <person name="Kurtzman C.P."/>
            <person name="Blackwell M."/>
            <person name="Grigoriev I.V."/>
            <person name="Jeffries T.W."/>
        </authorList>
    </citation>
    <scope>NUCLEOTIDE SEQUENCE [LARGE SCALE GENOMIC DNA]</scope>
    <source>
        <strain evidence="10">ATCC 58044 / CBS 1984 / NCYC 433 / NRRL Y-366-8</strain>
    </source>
</reference>
<feature type="transmembrane region" description="Helical" evidence="7">
    <location>
        <begin position="167"/>
        <end position="188"/>
    </location>
</feature>
<dbReference type="GO" id="GO:0005778">
    <property type="term" value="C:peroxisomal membrane"/>
    <property type="evidence" value="ECO:0007669"/>
    <property type="project" value="UniProtKB-SubCell"/>
</dbReference>
<dbReference type="AlphaFoldDB" id="A0A1E3P841"/>
<dbReference type="GO" id="GO:0005783">
    <property type="term" value="C:endoplasmic reticulum"/>
    <property type="evidence" value="ECO:0007669"/>
    <property type="project" value="EnsemblFungi"/>
</dbReference>
<keyword evidence="3 7" id="KW-1133">Transmembrane helix</keyword>
<evidence type="ECO:0000256" key="3">
    <source>
        <dbReference type="ARBA" id="ARBA00022989"/>
    </source>
</evidence>
<evidence type="ECO:0000259" key="8">
    <source>
        <dbReference type="Pfam" id="PF06398"/>
    </source>
</evidence>
<evidence type="ECO:0000256" key="4">
    <source>
        <dbReference type="ARBA" id="ARBA00023136"/>
    </source>
</evidence>
<gene>
    <name evidence="9" type="ORF">WICANDRAFT_25178</name>
</gene>
<accession>A0A1E3P841</accession>
<sequence length="451" mass="53129">MSQQLTDKLIEKLISIALPPTNEFSLDSLEGRVQAGKLRPGLSVQTMSRNFIQLNSRLSFPFEMIDNIIKFFNWDNPKLTLTIMVLYTHLILKPLPMMLSLPFCLIIIYIMAPAYAIRHQPEYHSIIGKNNPILAEGPQLKDYEIPKPAPEISREFILNLTDLQNHMLLYVIAWDFINNLFAKFAYFIDESISSFFYLCFLMIGGFTILFTESIISFIPIKFLLIVAGWGFTIIFHPYFKDYFFNLVYSEETRYYLLNKTNKFEQILEENFGFIEPQEQREVEIFEIQNFDKKLKEWNFLFYLNNDFTKLSKPRLDKKYTNVEIIGTTSLQNVKPPKDWEFIKNDQWKIDLNPESWVSNHLLNDLVKVDNETKWVYDVDNDIKGEFRRRRWTRSVTRFSEIEFQKHNNNNTENHNNNDDEKPGLSPSVSHFETDHTSPLVAPVSPNSGEFK</sequence>
<feature type="region of interest" description="Disordered" evidence="6">
    <location>
        <begin position="404"/>
        <end position="451"/>
    </location>
</feature>
<evidence type="ECO:0000256" key="1">
    <source>
        <dbReference type="ARBA" id="ARBA00004585"/>
    </source>
</evidence>
<evidence type="ECO:0000256" key="2">
    <source>
        <dbReference type="ARBA" id="ARBA00022692"/>
    </source>
</evidence>
<dbReference type="InterPro" id="IPR052816">
    <property type="entry name" value="Peroxisomal_Membrane_PEX28-32"/>
</dbReference>
<dbReference type="PANTHER" id="PTHR28304:SF2">
    <property type="entry name" value="PEROXISOMAL MEMBRANE PROTEIN PEX29"/>
    <property type="match status" value="1"/>
</dbReference>
<keyword evidence="5" id="KW-0576">Peroxisome</keyword>
<evidence type="ECO:0000256" key="5">
    <source>
        <dbReference type="ARBA" id="ARBA00023140"/>
    </source>
</evidence>
<dbReference type="RefSeq" id="XP_019040780.1">
    <property type="nucleotide sequence ID" value="XM_019181112.1"/>
</dbReference>
<feature type="domain" description="TECPR1-like DysF" evidence="8">
    <location>
        <begin position="40"/>
        <end position="393"/>
    </location>
</feature>
<comment type="subcellular location">
    <subcellularLocation>
        <location evidence="1">Peroxisome membrane</location>
        <topology evidence="1">Multi-pass membrane protein</topology>
    </subcellularLocation>
</comment>
<evidence type="ECO:0000256" key="6">
    <source>
        <dbReference type="SAM" id="MobiDB-lite"/>
    </source>
</evidence>
<dbReference type="Pfam" id="PF06398">
    <property type="entry name" value="Pex24p"/>
    <property type="match status" value="1"/>
</dbReference>
<name>A0A1E3P841_WICAA</name>
<dbReference type="InterPro" id="IPR010482">
    <property type="entry name" value="TECPR1-like_DysF"/>
</dbReference>
<keyword evidence="4 7" id="KW-0472">Membrane</keyword>
<keyword evidence="10" id="KW-1185">Reference proteome</keyword>
<keyword evidence="2 7" id="KW-0812">Transmembrane</keyword>
<evidence type="ECO:0000313" key="10">
    <source>
        <dbReference type="Proteomes" id="UP000094112"/>
    </source>
</evidence>
<dbReference type="STRING" id="683960.A0A1E3P841"/>
<dbReference type="GeneID" id="30198358"/>
<organism evidence="9 10">
    <name type="scientific">Wickerhamomyces anomalus (strain ATCC 58044 / CBS 1984 / NCYC 433 / NRRL Y-366-8)</name>
    <name type="common">Yeast</name>
    <name type="synonym">Hansenula anomala</name>
    <dbReference type="NCBI Taxonomy" id="683960"/>
    <lineage>
        <taxon>Eukaryota</taxon>
        <taxon>Fungi</taxon>
        <taxon>Dikarya</taxon>
        <taxon>Ascomycota</taxon>
        <taxon>Saccharomycotina</taxon>
        <taxon>Saccharomycetes</taxon>
        <taxon>Phaffomycetales</taxon>
        <taxon>Wickerhamomycetaceae</taxon>
        <taxon>Wickerhamomyces</taxon>
    </lineage>
</organism>
<feature type="transmembrane region" description="Helical" evidence="7">
    <location>
        <begin position="194"/>
        <end position="215"/>
    </location>
</feature>